<gene>
    <name evidence="2" type="ORF">Tco_0925973</name>
</gene>
<sequence>MITNLKHIGKCTHQQLKNKTYEEIQRLYEKEKRWIDDFQLMDTEAIKDSKKKVDSSSKLAGGSRKKKLARKRASEKKSKESAKKKKLEDVAEEQESTKSNEEAAADYEHEKEELRMWLTVVSDEEEIVDPMILKGYPLSMEDVAKRGELEARKLKLRAQCI</sequence>
<proteinExistence type="predicted"/>
<organism evidence="2 3">
    <name type="scientific">Tanacetum coccineum</name>
    <dbReference type="NCBI Taxonomy" id="301880"/>
    <lineage>
        <taxon>Eukaryota</taxon>
        <taxon>Viridiplantae</taxon>
        <taxon>Streptophyta</taxon>
        <taxon>Embryophyta</taxon>
        <taxon>Tracheophyta</taxon>
        <taxon>Spermatophyta</taxon>
        <taxon>Magnoliopsida</taxon>
        <taxon>eudicotyledons</taxon>
        <taxon>Gunneridae</taxon>
        <taxon>Pentapetalae</taxon>
        <taxon>asterids</taxon>
        <taxon>campanulids</taxon>
        <taxon>Asterales</taxon>
        <taxon>Asteraceae</taxon>
        <taxon>Asteroideae</taxon>
        <taxon>Anthemideae</taxon>
        <taxon>Anthemidinae</taxon>
        <taxon>Tanacetum</taxon>
    </lineage>
</organism>
<feature type="compositionally biased region" description="Basic and acidic residues" evidence="1">
    <location>
        <begin position="75"/>
        <end position="107"/>
    </location>
</feature>
<dbReference type="Proteomes" id="UP001151760">
    <property type="component" value="Unassembled WGS sequence"/>
</dbReference>
<feature type="region of interest" description="Disordered" evidence="1">
    <location>
        <begin position="47"/>
        <end position="107"/>
    </location>
</feature>
<comment type="caution">
    <text evidence="2">The sequence shown here is derived from an EMBL/GenBank/DDBJ whole genome shotgun (WGS) entry which is preliminary data.</text>
</comment>
<evidence type="ECO:0000313" key="3">
    <source>
        <dbReference type="Proteomes" id="UP001151760"/>
    </source>
</evidence>
<dbReference type="EMBL" id="BQNB010015060">
    <property type="protein sequence ID" value="GJT35554.1"/>
    <property type="molecule type" value="Genomic_DNA"/>
</dbReference>
<evidence type="ECO:0000256" key="1">
    <source>
        <dbReference type="SAM" id="MobiDB-lite"/>
    </source>
</evidence>
<accession>A0ABQ5D9E9</accession>
<keyword evidence="3" id="KW-1185">Reference proteome</keyword>
<evidence type="ECO:0000313" key="2">
    <source>
        <dbReference type="EMBL" id="GJT35554.1"/>
    </source>
</evidence>
<reference evidence="2" key="2">
    <citation type="submission" date="2022-01" db="EMBL/GenBank/DDBJ databases">
        <authorList>
            <person name="Yamashiro T."/>
            <person name="Shiraishi A."/>
            <person name="Satake H."/>
            <person name="Nakayama K."/>
        </authorList>
    </citation>
    <scope>NUCLEOTIDE SEQUENCE</scope>
</reference>
<feature type="compositionally biased region" description="Basic residues" evidence="1">
    <location>
        <begin position="63"/>
        <end position="74"/>
    </location>
</feature>
<protein>
    <submittedName>
        <fullName evidence="2">Uncharacterized protein</fullName>
    </submittedName>
</protein>
<name>A0ABQ5D9E9_9ASTR</name>
<reference evidence="2" key="1">
    <citation type="journal article" date="2022" name="Int. J. Mol. Sci.">
        <title>Draft Genome of Tanacetum Coccineum: Genomic Comparison of Closely Related Tanacetum-Family Plants.</title>
        <authorList>
            <person name="Yamashiro T."/>
            <person name="Shiraishi A."/>
            <person name="Nakayama K."/>
            <person name="Satake H."/>
        </authorList>
    </citation>
    <scope>NUCLEOTIDE SEQUENCE</scope>
</reference>